<comment type="caution">
    <text evidence="1">The sequence shown here is derived from an EMBL/GenBank/DDBJ whole genome shotgun (WGS) entry which is preliminary data.</text>
</comment>
<dbReference type="EMBL" id="SRLO01000664">
    <property type="protein sequence ID" value="TNN49216.1"/>
    <property type="molecule type" value="Genomic_DNA"/>
</dbReference>
<gene>
    <name evidence="1" type="primary">TRRAP_6</name>
    <name evidence="1" type="ORF">EYF80_040582</name>
</gene>
<dbReference type="AlphaFoldDB" id="A0A4Z2G6M1"/>
<keyword evidence="2" id="KW-1185">Reference proteome</keyword>
<dbReference type="Pfam" id="PF20206">
    <property type="entry name" value="Tra1_ring"/>
    <property type="match status" value="1"/>
</dbReference>
<reference evidence="1 2" key="1">
    <citation type="submission" date="2019-03" db="EMBL/GenBank/DDBJ databases">
        <title>First draft genome of Liparis tanakae, snailfish: a comprehensive survey of snailfish specific genes.</title>
        <authorList>
            <person name="Kim W."/>
            <person name="Song I."/>
            <person name="Jeong J.-H."/>
            <person name="Kim D."/>
            <person name="Kim S."/>
            <person name="Ryu S."/>
            <person name="Song J.Y."/>
            <person name="Lee S.K."/>
        </authorList>
    </citation>
    <scope>NUCLEOTIDE SEQUENCE [LARGE SCALE GENOMIC DNA]</scope>
    <source>
        <tissue evidence="1">Muscle</tissue>
    </source>
</reference>
<dbReference type="Proteomes" id="UP000314294">
    <property type="component" value="Unassembled WGS sequence"/>
</dbReference>
<protein>
    <submittedName>
        <fullName evidence="1">Transformation/transcription domain-associated protein</fullName>
    </submittedName>
</protein>
<sequence length="259" mass="30138">MKICSAIINLFHLIPAAPQTLVKPLLEVVMKTERAMLIEAGSPFREPLIKFLTRHPSQTVELFMMEATLNDPQWSRMFMSFLKHKDAKPLRDVLASNANRFVPLLVPAGTAATIISIIVKNDEGWLAGQHSLVSQLRRVWVSEAFQERHRKDNMAATNWKEPKLLAYCLLSYCKRNYSEIELLFQLLRAFTGRFLCNMTFLKEYMEEEIPKNYSIAQKRALFFRFVEFNDPHFNDELKAKVRTTDGFDQSSGWRFKRLS</sequence>
<evidence type="ECO:0000313" key="1">
    <source>
        <dbReference type="EMBL" id="TNN49216.1"/>
    </source>
</evidence>
<name>A0A4Z2G6M1_9TELE</name>
<proteinExistence type="predicted"/>
<dbReference type="InterPro" id="IPR046805">
    <property type="entry name" value="Tra1_ring"/>
</dbReference>
<accession>A0A4Z2G6M1</accession>
<evidence type="ECO:0000313" key="2">
    <source>
        <dbReference type="Proteomes" id="UP000314294"/>
    </source>
</evidence>
<organism evidence="1 2">
    <name type="scientific">Liparis tanakae</name>
    <name type="common">Tanaka's snailfish</name>
    <dbReference type="NCBI Taxonomy" id="230148"/>
    <lineage>
        <taxon>Eukaryota</taxon>
        <taxon>Metazoa</taxon>
        <taxon>Chordata</taxon>
        <taxon>Craniata</taxon>
        <taxon>Vertebrata</taxon>
        <taxon>Euteleostomi</taxon>
        <taxon>Actinopterygii</taxon>
        <taxon>Neopterygii</taxon>
        <taxon>Teleostei</taxon>
        <taxon>Neoteleostei</taxon>
        <taxon>Acanthomorphata</taxon>
        <taxon>Eupercaria</taxon>
        <taxon>Perciformes</taxon>
        <taxon>Cottioidei</taxon>
        <taxon>Cottales</taxon>
        <taxon>Liparidae</taxon>
        <taxon>Liparis</taxon>
    </lineage>
</organism>
<dbReference type="OrthoDB" id="5570127at2759"/>